<accession>A0A1I4CEM9</accession>
<reference evidence="1 2" key="1">
    <citation type="submission" date="2016-10" db="EMBL/GenBank/DDBJ databases">
        <authorList>
            <person name="de Groot N.N."/>
        </authorList>
    </citation>
    <scope>NUCLEOTIDE SEQUENCE [LARGE SCALE GENOMIC DNA]</scope>
    <source>
        <strain evidence="1 2">DSM 45317</strain>
    </source>
</reference>
<dbReference type="Proteomes" id="UP000199152">
    <property type="component" value="Unassembled WGS sequence"/>
</dbReference>
<protein>
    <submittedName>
        <fullName evidence="1">Uncharacterized protein</fullName>
    </submittedName>
</protein>
<dbReference type="AlphaFoldDB" id="A0A1I4CEM9"/>
<proteinExistence type="predicted"/>
<dbReference type="InParanoid" id="A0A1I4CEM9"/>
<dbReference type="EMBL" id="FOSW01000003">
    <property type="protein sequence ID" value="SFK79223.1"/>
    <property type="molecule type" value="Genomic_DNA"/>
</dbReference>
<sequence length="36" mass="3935">MPRTGREAYVAGLDELCRALAAHLTARWAPDPVVRA</sequence>
<evidence type="ECO:0000313" key="2">
    <source>
        <dbReference type="Proteomes" id="UP000199152"/>
    </source>
</evidence>
<gene>
    <name evidence="1" type="ORF">SAMN04488085_103456</name>
</gene>
<keyword evidence="2" id="KW-1185">Reference proteome</keyword>
<dbReference type="STRING" id="504800.SAMN04488085_103456"/>
<name>A0A1I4CEM9_9ACTN</name>
<organism evidence="1 2">
    <name type="scientific">Geodermatophilus ruber</name>
    <dbReference type="NCBI Taxonomy" id="504800"/>
    <lineage>
        <taxon>Bacteria</taxon>
        <taxon>Bacillati</taxon>
        <taxon>Actinomycetota</taxon>
        <taxon>Actinomycetes</taxon>
        <taxon>Geodermatophilales</taxon>
        <taxon>Geodermatophilaceae</taxon>
        <taxon>Geodermatophilus</taxon>
    </lineage>
</organism>
<evidence type="ECO:0000313" key="1">
    <source>
        <dbReference type="EMBL" id="SFK79223.1"/>
    </source>
</evidence>